<sequence>MRHSSRREAGGAMLRVLLGILVVVSIGALIIMANDRNSDLRFAYQRGIVGFHSAEAGIHVGAVGVQNAMQNFALPTNCSAAGTSFAINGRTVTYVLSVPTGAPWNGVAGSCAETPLTITEAQGTTFAGLNAQLYTYNLTSSAANALGFTEATVNAQFQSHLIPMFQFASFYNGDLELVPSPNMVINGRLHTNGDLYLNSDDCGAATSRGLNILGQITVVGSGLPGTAALSRGSKDDLTHNSGNVYISLDGTSASSSMQVLGTNAQGSTNCAQTSTRQIGASEMNSFNTLGPRIVTGIKNISVPSPKNMCVPWISTCPAAGGSYWVNANLRIALDTTTTGPLTGTCTGVGAVSPCLYPIEVLNADGTVNAGQTTLLKTFIRTNPGAITYSDVPASSSNWDCLNKSDCEAKAYNDGSKYATQFPQSGQNGCTVNRNPRDMITLAPANFCNDYRYGGFYSWREEKPILMLNIDWMALEEYNYLNGYPFFNPNTTTNGGLVVFLTVKDTTGTEGLKADNYGVRIFDAGRARRNLTDPGVTFATDQAMYVTGNFNCPVPTWAGPTTSPARCGDAAWPPAGSSTYQKPVSVAADTINVLSCAWIQAAACGTYAMNANDWSAPNFGVGKLRPLDEHSTTCLGGINPGGCAASATIMNAGFYSAVDATWCPSTHSGIDCDAGDPTYKYASGGLVNFPRYHENWSGDNFWYQGSLVASGPTNHTCYEYQAQTVAVVDDPLWTCTINSTQGFWSTQRFSPPNRLWFYDVSFSNASYLPPLTQRFVFLNLVYFTQVYQ</sequence>
<feature type="transmembrane region" description="Helical" evidence="1">
    <location>
        <begin position="12"/>
        <end position="33"/>
    </location>
</feature>
<dbReference type="Proteomes" id="UP000320048">
    <property type="component" value="Unassembled WGS sequence"/>
</dbReference>
<evidence type="ECO:0008006" key="4">
    <source>
        <dbReference type="Google" id="ProtNLM"/>
    </source>
</evidence>
<evidence type="ECO:0000256" key="1">
    <source>
        <dbReference type="SAM" id="Phobius"/>
    </source>
</evidence>
<dbReference type="EMBL" id="VBAO01000309">
    <property type="protein sequence ID" value="TMI79157.1"/>
    <property type="molecule type" value="Genomic_DNA"/>
</dbReference>
<keyword evidence="1" id="KW-0472">Membrane</keyword>
<organism evidence="2 3">
    <name type="scientific">Candidatus Segetimicrobium genomatis</name>
    <dbReference type="NCBI Taxonomy" id="2569760"/>
    <lineage>
        <taxon>Bacteria</taxon>
        <taxon>Bacillati</taxon>
        <taxon>Candidatus Sysuimicrobiota</taxon>
        <taxon>Candidatus Sysuimicrobiia</taxon>
        <taxon>Candidatus Sysuimicrobiales</taxon>
        <taxon>Candidatus Segetimicrobiaceae</taxon>
        <taxon>Candidatus Segetimicrobium</taxon>
    </lineage>
</organism>
<evidence type="ECO:0000313" key="2">
    <source>
        <dbReference type="EMBL" id="TMI79157.1"/>
    </source>
</evidence>
<gene>
    <name evidence="2" type="ORF">E6H04_11035</name>
</gene>
<dbReference type="AlphaFoldDB" id="A0A537J6L7"/>
<comment type="caution">
    <text evidence="2">The sequence shown here is derived from an EMBL/GenBank/DDBJ whole genome shotgun (WGS) entry which is preliminary data.</text>
</comment>
<accession>A0A537J6L7</accession>
<keyword evidence="1" id="KW-1133">Transmembrane helix</keyword>
<evidence type="ECO:0000313" key="3">
    <source>
        <dbReference type="Proteomes" id="UP000320048"/>
    </source>
</evidence>
<protein>
    <recommendedName>
        <fullName evidence="4">Type 4 fimbrial biogenesis protein PilX N-terminal domain-containing protein</fullName>
    </recommendedName>
</protein>
<keyword evidence="1" id="KW-0812">Transmembrane</keyword>
<proteinExistence type="predicted"/>
<name>A0A537J6L7_9BACT</name>
<reference evidence="2 3" key="1">
    <citation type="journal article" date="2019" name="Nat. Microbiol.">
        <title>Mediterranean grassland soil C-N compound turnover is dependent on rainfall and depth, and is mediated by genomically divergent microorganisms.</title>
        <authorList>
            <person name="Diamond S."/>
            <person name="Andeer P.F."/>
            <person name="Li Z."/>
            <person name="Crits-Christoph A."/>
            <person name="Burstein D."/>
            <person name="Anantharaman K."/>
            <person name="Lane K.R."/>
            <person name="Thomas B.C."/>
            <person name="Pan C."/>
            <person name="Northen T.R."/>
            <person name="Banfield J.F."/>
        </authorList>
    </citation>
    <scope>NUCLEOTIDE SEQUENCE [LARGE SCALE GENOMIC DNA]</scope>
    <source>
        <strain evidence="2">NP_7</strain>
    </source>
</reference>